<dbReference type="HOGENOM" id="CLU_158432_0_0_10"/>
<dbReference type="AlphaFoldDB" id="A6LBU7"/>
<reference evidence="2 3" key="1">
    <citation type="journal article" date="2007" name="PLoS Biol.">
        <title>Evolution of symbiotic bacteria in the distal human intestine.</title>
        <authorList>
            <person name="Xu J."/>
            <person name="Mahowald M.A."/>
            <person name="Ley R.E."/>
            <person name="Lozupone C.A."/>
            <person name="Hamady M."/>
            <person name="Martens E.C."/>
            <person name="Henrissat B."/>
            <person name="Coutinho P.M."/>
            <person name="Minx P."/>
            <person name="Latreille P."/>
            <person name="Cordum H."/>
            <person name="Van Brunt A."/>
            <person name="Kim K."/>
            <person name="Fulton R.S."/>
            <person name="Fulton L.A."/>
            <person name="Clifton S.W."/>
            <person name="Wilson R.K."/>
            <person name="Knight R.D."/>
            <person name="Gordon J.I."/>
        </authorList>
    </citation>
    <scope>NUCLEOTIDE SEQUENCE [LARGE SCALE GENOMIC DNA]</scope>
    <source>
        <strain evidence="3">ATCC 8503 / DSM 20701 / CIP 104284 / JCM 5825 / NCTC 11152</strain>
    </source>
</reference>
<keyword evidence="1" id="KW-0812">Transmembrane</keyword>
<evidence type="ECO:0000313" key="2">
    <source>
        <dbReference type="EMBL" id="ABR43161.1"/>
    </source>
</evidence>
<evidence type="ECO:0000256" key="1">
    <source>
        <dbReference type="SAM" id="Phobius"/>
    </source>
</evidence>
<keyword evidence="1" id="KW-0472">Membrane</keyword>
<sequence>MMFILSSAFVFAIAKTGFIFLIYNFLHIILLKKKHLDCLRGGIMTHLRKFVSSVPKYCRTSRENFKHKLEDILMFVILRRLSKCITRAEMVFLPMPHWRG</sequence>
<proteinExistence type="predicted"/>
<dbReference type="Proteomes" id="UP000000566">
    <property type="component" value="Chromosome"/>
</dbReference>
<keyword evidence="1" id="KW-1133">Transmembrane helix</keyword>
<protein>
    <submittedName>
        <fullName evidence="2">Uncharacterized protein</fullName>
    </submittedName>
</protein>
<accession>A6LBU7</accession>
<feature type="transmembrane region" description="Helical" evidence="1">
    <location>
        <begin position="6"/>
        <end position="26"/>
    </location>
</feature>
<organism evidence="2 3">
    <name type="scientific">Parabacteroides distasonis (strain ATCC 8503 / DSM 20701 / CIP 104284 / JCM 5825 / NCTC 11152)</name>
    <dbReference type="NCBI Taxonomy" id="435591"/>
    <lineage>
        <taxon>Bacteria</taxon>
        <taxon>Pseudomonadati</taxon>
        <taxon>Bacteroidota</taxon>
        <taxon>Bacteroidia</taxon>
        <taxon>Bacteroidales</taxon>
        <taxon>Tannerellaceae</taxon>
        <taxon>Parabacteroides</taxon>
    </lineage>
</organism>
<evidence type="ECO:0000313" key="3">
    <source>
        <dbReference type="Proteomes" id="UP000000566"/>
    </source>
</evidence>
<keyword evidence="3" id="KW-1185">Reference proteome</keyword>
<gene>
    <name evidence="2" type="ordered locus">BDI_1403</name>
</gene>
<name>A6LBU7_PARD8</name>
<dbReference type="EMBL" id="CP000140">
    <property type="protein sequence ID" value="ABR43161.1"/>
    <property type="molecule type" value="Genomic_DNA"/>
</dbReference>
<dbReference type="KEGG" id="pdi:BDI_1403"/>
<dbReference type="PaxDb" id="435591-BDI_1403"/>